<sequence length="481" mass="52316">MKFKKEIFAMNNSNNYSKAIDDSSPQPIDAIIKVFISNNRLEAYINIAPPKNGGKPPSIQALMTALSNKNVTFGVIEKILDNISKSPIYDKNIIVARGVRPVNGINGSYEILFKIIRDLKPKEREDGTVDFHDLEIVENVKQGQTLCNITLPTEGTDGISVTNERISCIKGKPVPSLLGKNTKLNQDGTAIISKIDGQVNYNYGKINVNETLFIKENVDISTGNIKVAGNIIVSGAVHPGFIVEATGNIEVRGGVSSATLISGGNIILRSGAIGSNLNCEGDLTSRFIENSRVFVKGNIKTDYIMNSNIKCGKTLQTTSSISKIVGGTYLVGENIEARIIGSAAGVNTHLEIGTDSTIIKRQQELIKELPQSESKAHSLESLISLLRQYETANRLTPEKKKTLHDAVYSYQEIARSIENGKKELAQITELINTKGYGRVVCSDTIHPGTTVKIGPFQMKVDEPLAGRSLYYSEDGICVGML</sequence>
<dbReference type="InterPro" id="IPR046865">
    <property type="entry name" value="FapA_b_solenoid"/>
</dbReference>
<feature type="domain" description="Flagellar Assembly Protein A N-terminal region" evidence="1">
    <location>
        <begin position="32"/>
        <end position="202"/>
    </location>
</feature>
<evidence type="ECO:0000313" key="3">
    <source>
        <dbReference type="Proteomes" id="UP000601171"/>
    </source>
</evidence>
<evidence type="ECO:0000259" key="1">
    <source>
        <dbReference type="Pfam" id="PF20250"/>
    </source>
</evidence>
<dbReference type="Proteomes" id="UP000601171">
    <property type="component" value="Unassembled WGS sequence"/>
</dbReference>
<organism evidence="2 3">
    <name type="scientific">Paratissierella segnis</name>
    <dbReference type="NCBI Taxonomy" id="2763679"/>
    <lineage>
        <taxon>Bacteria</taxon>
        <taxon>Bacillati</taxon>
        <taxon>Bacillota</taxon>
        <taxon>Tissierellia</taxon>
        <taxon>Tissierellales</taxon>
        <taxon>Tissierellaceae</taxon>
        <taxon>Paratissierella</taxon>
    </lineage>
</organism>
<dbReference type="PANTHER" id="PTHR38032">
    <property type="entry name" value="POLYMERASE-RELATED"/>
    <property type="match status" value="1"/>
</dbReference>
<accession>A0A926IJV7</accession>
<evidence type="ECO:0000313" key="2">
    <source>
        <dbReference type="EMBL" id="MBC8587068.1"/>
    </source>
</evidence>
<dbReference type="RefSeq" id="WP_262428539.1">
    <property type="nucleotide sequence ID" value="NZ_JACRTG010000007.1"/>
</dbReference>
<name>A0A926IJV7_9FIRM</name>
<reference evidence="2" key="1">
    <citation type="submission" date="2020-08" db="EMBL/GenBank/DDBJ databases">
        <title>Genome public.</title>
        <authorList>
            <person name="Liu C."/>
            <person name="Sun Q."/>
        </authorList>
    </citation>
    <scope>NUCLEOTIDE SEQUENCE</scope>
    <source>
        <strain evidence="2">BX21</strain>
    </source>
</reference>
<comment type="caution">
    <text evidence="2">The sequence shown here is derived from an EMBL/GenBank/DDBJ whole genome shotgun (WGS) entry which is preliminary data.</text>
</comment>
<dbReference type="Pfam" id="PF20250">
    <property type="entry name" value="FapA_N"/>
    <property type="match status" value="1"/>
</dbReference>
<dbReference type="EMBL" id="JACRTG010000007">
    <property type="protein sequence ID" value="MBC8587068.1"/>
    <property type="molecule type" value="Genomic_DNA"/>
</dbReference>
<proteinExistence type="predicted"/>
<dbReference type="InterPro" id="IPR046866">
    <property type="entry name" value="FapA_N"/>
</dbReference>
<gene>
    <name evidence="2" type="ORF">H8707_02275</name>
</gene>
<protein>
    <submittedName>
        <fullName evidence="2">DUF342 domain-containing protein</fullName>
    </submittedName>
</protein>
<dbReference type="InterPro" id="IPR005646">
    <property type="entry name" value="FapA"/>
</dbReference>
<dbReference type="Pfam" id="PF03961">
    <property type="entry name" value="FapA"/>
    <property type="match status" value="1"/>
</dbReference>
<dbReference type="PANTHER" id="PTHR38032:SF1">
    <property type="entry name" value="RNA-BINDING PROTEIN KHPB N-TERMINAL DOMAIN-CONTAINING PROTEIN"/>
    <property type="match status" value="1"/>
</dbReference>
<dbReference type="AlphaFoldDB" id="A0A926IJV7"/>
<keyword evidence="3" id="KW-1185">Reference proteome</keyword>